<dbReference type="InterPro" id="IPR049383">
    <property type="entry name" value="UbiD-like_N"/>
</dbReference>
<evidence type="ECO:0000256" key="2">
    <source>
        <dbReference type="SAM" id="MobiDB-lite"/>
    </source>
</evidence>
<feature type="domain" description="3-octaprenyl-4-hydroxybenzoate carboxy-lyase-like Rift-related" evidence="3">
    <location>
        <begin position="148"/>
        <end position="288"/>
    </location>
</feature>
<evidence type="ECO:0000256" key="1">
    <source>
        <dbReference type="ARBA" id="ARBA00010021"/>
    </source>
</evidence>
<evidence type="ECO:0000313" key="7">
    <source>
        <dbReference type="Proteomes" id="UP001254813"/>
    </source>
</evidence>
<dbReference type="SUPFAM" id="SSF50475">
    <property type="entry name" value="FMN-binding split barrel"/>
    <property type="match status" value="1"/>
</dbReference>
<accession>A0ABU2G4V1</accession>
<proteinExistence type="inferred from homology"/>
<dbReference type="EMBL" id="JAMQOQ010000004">
    <property type="protein sequence ID" value="MDS0295521.1"/>
    <property type="molecule type" value="Genomic_DNA"/>
</dbReference>
<dbReference type="InterPro" id="IPR048304">
    <property type="entry name" value="UbiD_Rift_dom"/>
</dbReference>
<protein>
    <submittedName>
        <fullName evidence="6">UbiD family decarboxylase</fullName>
    </submittedName>
</protein>
<dbReference type="Pfam" id="PF20696">
    <property type="entry name" value="UbiD_C"/>
    <property type="match status" value="1"/>
</dbReference>
<comment type="caution">
    <text evidence="6">The sequence shown here is derived from an EMBL/GenBank/DDBJ whole genome shotgun (WGS) entry which is preliminary data.</text>
</comment>
<dbReference type="Pfam" id="PF20695">
    <property type="entry name" value="UbiD_N"/>
    <property type="match status" value="1"/>
</dbReference>
<dbReference type="PANTHER" id="PTHR30108">
    <property type="entry name" value="3-OCTAPRENYL-4-HYDROXYBENZOATE CARBOXY-LYASE-RELATED"/>
    <property type="match status" value="1"/>
</dbReference>
<name>A0ABU2G4V1_9EURY</name>
<reference evidence="6 7" key="1">
    <citation type="submission" date="2022-06" db="EMBL/GenBank/DDBJ databases">
        <title>Halogeometricum sp. a new haloarchaeum isolate from saline soil.</title>
        <authorList>
            <person name="Strakova D."/>
            <person name="Galisteo C."/>
            <person name="Sanchez-Porro C."/>
            <person name="Ventosa A."/>
        </authorList>
    </citation>
    <scope>NUCLEOTIDE SEQUENCE [LARGE SCALE GENOMIC DNA]</scope>
    <source>
        <strain evidence="7">S3BR25-2</strain>
    </source>
</reference>
<dbReference type="Proteomes" id="UP001254813">
    <property type="component" value="Unassembled WGS sequence"/>
</dbReference>
<feature type="region of interest" description="Disordered" evidence="2">
    <location>
        <begin position="454"/>
        <end position="477"/>
    </location>
</feature>
<dbReference type="RefSeq" id="WP_310929447.1">
    <property type="nucleotide sequence ID" value="NZ_JAMQOQ010000004.1"/>
</dbReference>
<dbReference type="Pfam" id="PF01977">
    <property type="entry name" value="UbiD"/>
    <property type="match status" value="1"/>
</dbReference>
<dbReference type="PANTHER" id="PTHR30108:SF17">
    <property type="entry name" value="FERULIC ACID DECARBOXYLASE 1"/>
    <property type="match status" value="1"/>
</dbReference>
<evidence type="ECO:0000259" key="5">
    <source>
        <dbReference type="Pfam" id="PF20696"/>
    </source>
</evidence>
<keyword evidence="7" id="KW-1185">Reference proteome</keyword>
<gene>
    <name evidence="6" type="ORF">NDI79_15215</name>
</gene>
<feature type="domain" description="3-octaprenyl-4-hydroxybenzoate carboxy-lyase-like C-terminal" evidence="5">
    <location>
        <begin position="315"/>
        <end position="418"/>
    </location>
</feature>
<dbReference type="InterPro" id="IPR049381">
    <property type="entry name" value="UbiD-like_C"/>
</dbReference>
<feature type="compositionally biased region" description="Acidic residues" evidence="2">
    <location>
        <begin position="456"/>
        <end position="467"/>
    </location>
</feature>
<comment type="similarity">
    <text evidence="1">Belongs to the UbiD family.</text>
</comment>
<sequence>MEFRETVEALAAAEDLLTVEDPVSDPDLAFALAAESARSNGPAMLLTDVPGVGRLACGVRGGPDRMVRRRRLPWSRIALGLGLPADATYETMLEALSTAPAERPSLRRRAAAASGHDRDASALCLPTVSSSDRPLISEGLLAVEVDGRQFWAPVRGDVRGRTTLRLHVPDTVASRVEPGPATVALGVPTAALMAAHLSCARTHPWRAWTAPEIAAALDDVPVAPHAGGLVPASAEVVLDGDVAPTGEPAAGPRAAWEGVADAAAVTVSVDRVATRPDPLVPLAPVGEPLGDDIHQTSLVEGARLQSRVNGYWGVSPVSWIGLPVEAQLGVCFVASEILYAGFEWQLANTLFSFATSFDKVVVLDVDAAFEDLARALDDIWVKAHPSHDWVFSEAAAPAAAAPAYRRDGQTGSRLFVNAAWDPRWDEEFIAPEVNFELMYPPEVRRTVEERWAELGFDGDEDASDTDDAVAGGDDGNE</sequence>
<organism evidence="6 7">
    <name type="scientific">Halogeometricum luteum</name>
    <dbReference type="NCBI Taxonomy" id="2950537"/>
    <lineage>
        <taxon>Archaea</taxon>
        <taxon>Methanobacteriati</taxon>
        <taxon>Methanobacteriota</taxon>
        <taxon>Stenosarchaea group</taxon>
        <taxon>Halobacteria</taxon>
        <taxon>Halobacteriales</taxon>
        <taxon>Haloferacaceae</taxon>
        <taxon>Halogeometricum</taxon>
    </lineage>
</organism>
<dbReference type="SUPFAM" id="SSF143968">
    <property type="entry name" value="UbiD C-terminal domain-like"/>
    <property type="match status" value="1"/>
</dbReference>
<evidence type="ECO:0000259" key="4">
    <source>
        <dbReference type="Pfam" id="PF20695"/>
    </source>
</evidence>
<evidence type="ECO:0000313" key="6">
    <source>
        <dbReference type="EMBL" id="MDS0295521.1"/>
    </source>
</evidence>
<feature type="domain" description="3-octaprenyl-4-hydroxybenzoate carboxy-lyase-like N-terminal" evidence="4">
    <location>
        <begin position="7"/>
        <end position="96"/>
    </location>
</feature>
<evidence type="ECO:0000259" key="3">
    <source>
        <dbReference type="Pfam" id="PF01977"/>
    </source>
</evidence>
<dbReference type="InterPro" id="IPR002830">
    <property type="entry name" value="UbiD"/>
</dbReference>